<dbReference type="AlphaFoldDB" id="A0A8C6SJF0"/>
<feature type="region of interest" description="Disordered" evidence="1">
    <location>
        <begin position="138"/>
        <end position="158"/>
    </location>
</feature>
<keyword evidence="3" id="KW-1185">Reference proteome</keyword>
<evidence type="ECO:0000313" key="2">
    <source>
        <dbReference type="Ensembl" id="ENSNMLP00000007551.1"/>
    </source>
</evidence>
<sequence length="158" mass="17826">MAHINLNQYLSQLCNAIENREGAYCAELLSFKHPHVANPNYSPEEKCQNILEPPYDEMTAAHLRCCLAVANHDFVEAYKLQTLVVQYPSMILNISICNVPAWFRVLCFRALPLMFSVTLDLRVFANSVRSSFISPSQQLQKKGKDNPGEMVCAATSEE</sequence>
<name>A0A8C6SJF0_9GOBI</name>
<reference evidence="2" key="1">
    <citation type="submission" date="2025-08" db="UniProtKB">
        <authorList>
            <consortium name="Ensembl"/>
        </authorList>
    </citation>
    <scope>IDENTIFICATION</scope>
</reference>
<accession>A0A8C6SJF0</accession>
<proteinExistence type="predicted"/>
<dbReference type="Proteomes" id="UP000694523">
    <property type="component" value="Unplaced"/>
</dbReference>
<protein>
    <submittedName>
        <fullName evidence="2">Uncharacterized protein</fullName>
    </submittedName>
</protein>
<evidence type="ECO:0000256" key="1">
    <source>
        <dbReference type="SAM" id="MobiDB-lite"/>
    </source>
</evidence>
<organism evidence="2 3">
    <name type="scientific">Neogobius melanostomus</name>
    <name type="common">round goby</name>
    <dbReference type="NCBI Taxonomy" id="47308"/>
    <lineage>
        <taxon>Eukaryota</taxon>
        <taxon>Metazoa</taxon>
        <taxon>Chordata</taxon>
        <taxon>Craniata</taxon>
        <taxon>Vertebrata</taxon>
        <taxon>Euteleostomi</taxon>
        <taxon>Actinopterygii</taxon>
        <taxon>Neopterygii</taxon>
        <taxon>Teleostei</taxon>
        <taxon>Neoteleostei</taxon>
        <taxon>Acanthomorphata</taxon>
        <taxon>Gobiaria</taxon>
        <taxon>Gobiiformes</taxon>
        <taxon>Gobioidei</taxon>
        <taxon>Gobiidae</taxon>
        <taxon>Benthophilinae</taxon>
        <taxon>Neogobiini</taxon>
        <taxon>Neogobius</taxon>
    </lineage>
</organism>
<reference evidence="2" key="2">
    <citation type="submission" date="2025-09" db="UniProtKB">
        <authorList>
            <consortium name="Ensembl"/>
        </authorList>
    </citation>
    <scope>IDENTIFICATION</scope>
</reference>
<evidence type="ECO:0000313" key="3">
    <source>
        <dbReference type="Proteomes" id="UP000694523"/>
    </source>
</evidence>
<dbReference type="Ensembl" id="ENSNMLT00000008600.1">
    <property type="protein sequence ID" value="ENSNMLP00000007551.1"/>
    <property type="gene ID" value="ENSNMLG00000005431.1"/>
</dbReference>